<organism evidence="3 4">
    <name type="scientific">Pleionea mediterranea</name>
    <dbReference type="NCBI Taxonomy" id="523701"/>
    <lineage>
        <taxon>Bacteria</taxon>
        <taxon>Pseudomonadati</taxon>
        <taxon>Pseudomonadota</taxon>
        <taxon>Gammaproteobacteria</taxon>
        <taxon>Oceanospirillales</taxon>
        <taxon>Pleioneaceae</taxon>
        <taxon>Pleionea</taxon>
    </lineage>
</organism>
<dbReference type="PANTHER" id="PTHR33121:SF23">
    <property type="entry name" value="CYCLIC DI-GMP PHOSPHODIESTERASE PDEB"/>
    <property type="match status" value="1"/>
</dbReference>
<comment type="caution">
    <text evidence="3">The sequence shown here is derived from an EMBL/GenBank/DDBJ whole genome shotgun (WGS) entry which is preliminary data.</text>
</comment>
<sequence length="577" mass="65379">MRDNQSSQYQQAITQALDSTRDLVLVCDKSGEILVANRIAREIFEIPVNHNPNITRCFKFIDHYTNEFIEPSLDKLLNAEYLESLEHQAFLVTPSGTEIAFNITMSELYQSKGDIMPEHFVIVVHDETQTYRLKQSVNFHRKHDLLTGVANRVEFEKQLMESLQDTRLNKGQHSLCMIKMEQIKLVNDSAGHLAVCELLKAYSDMLKQQIRANDLLARISNDEFALLLWQVDPIVAERVATKILASVRDFSFEWQQSEYLITTSIGIVEVNDAAESWAQLISCADLACLQAKQKGQNRCAIYSPITEDIKSHKTSVAWVGKIIKAVKSDQFELYQQPIYSLTDNTHLDHCELLLRMRDGKGGIINPGAFLMAAEKYDMINVIDRWVVMNSFVWLCENRDISLDHININLSGISLTQPEFLGYVHDLVEAYLVPVEKVCFEITETAAVENVKKAREFITSMRSLGCRIALDDFGTGMASFSYLKNLPVDFVKIDGEFVKEIHQDKISRSMVKSINDVAHEMELQTVAEYVENKEVAVVLRDMGIDFGQGYGLAVPSPINTIIESTAQSEYASDHSKLA</sequence>
<proteinExistence type="predicted"/>
<dbReference type="SUPFAM" id="SSF141868">
    <property type="entry name" value="EAL domain-like"/>
    <property type="match status" value="1"/>
</dbReference>
<evidence type="ECO:0000313" key="3">
    <source>
        <dbReference type="EMBL" id="PWK49932.1"/>
    </source>
</evidence>
<dbReference type="SMART" id="SM00267">
    <property type="entry name" value="GGDEF"/>
    <property type="match status" value="1"/>
</dbReference>
<dbReference type="InterPro" id="IPR035965">
    <property type="entry name" value="PAS-like_dom_sf"/>
</dbReference>
<dbReference type="InterPro" id="IPR001633">
    <property type="entry name" value="EAL_dom"/>
</dbReference>
<dbReference type="Proteomes" id="UP000245790">
    <property type="component" value="Unassembled WGS sequence"/>
</dbReference>
<dbReference type="CDD" id="cd01949">
    <property type="entry name" value="GGDEF"/>
    <property type="match status" value="1"/>
</dbReference>
<reference evidence="3 4" key="1">
    <citation type="submission" date="2018-05" db="EMBL/GenBank/DDBJ databases">
        <title>Genomic Encyclopedia of Type Strains, Phase IV (KMG-IV): sequencing the most valuable type-strain genomes for metagenomic binning, comparative biology and taxonomic classification.</title>
        <authorList>
            <person name="Goeker M."/>
        </authorList>
    </citation>
    <scope>NUCLEOTIDE SEQUENCE [LARGE SCALE GENOMIC DNA]</scope>
    <source>
        <strain evidence="3 4">DSM 25350</strain>
    </source>
</reference>
<dbReference type="InterPro" id="IPR000160">
    <property type="entry name" value="GGDEF_dom"/>
</dbReference>
<protein>
    <submittedName>
        <fullName evidence="3">Diguanylate cyclase (GGDEF)-like protein</fullName>
    </submittedName>
</protein>
<feature type="domain" description="EAL" evidence="1">
    <location>
        <begin position="315"/>
        <end position="568"/>
    </location>
</feature>
<dbReference type="Pfam" id="PF00990">
    <property type="entry name" value="GGDEF"/>
    <property type="match status" value="1"/>
</dbReference>
<dbReference type="EMBL" id="QGGU01000007">
    <property type="protein sequence ID" value="PWK49932.1"/>
    <property type="molecule type" value="Genomic_DNA"/>
</dbReference>
<accession>A0A316FP91</accession>
<dbReference type="Gene3D" id="3.30.450.20">
    <property type="entry name" value="PAS domain"/>
    <property type="match status" value="1"/>
</dbReference>
<dbReference type="AlphaFoldDB" id="A0A316FP91"/>
<dbReference type="SMART" id="SM00052">
    <property type="entry name" value="EAL"/>
    <property type="match status" value="1"/>
</dbReference>
<gene>
    <name evidence="3" type="ORF">C8D97_10794</name>
</gene>
<dbReference type="InterPro" id="IPR029787">
    <property type="entry name" value="Nucleotide_cyclase"/>
</dbReference>
<dbReference type="SUPFAM" id="SSF55073">
    <property type="entry name" value="Nucleotide cyclase"/>
    <property type="match status" value="1"/>
</dbReference>
<dbReference type="NCBIfam" id="TIGR00254">
    <property type="entry name" value="GGDEF"/>
    <property type="match status" value="1"/>
</dbReference>
<evidence type="ECO:0000313" key="4">
    <source>
        <dbReference type="Proteomes" id="UP000245790"/>
    </source>
</evidence>
<dbReference type="Pfam" id="PF00563">
    <property type="entry name" value="EAL"/>
    <property type="match status" value="1"/>
</dbReference>
<keyword evidence="4" id="KW-1185">Reference proteome</keyword>
<evidence type="ECO:0000259" key="2">
    <source>
        <dbReference type="PROSITE" id="PS50887"/>
    </source>
</evidence>
<dbReference type="InterPro" id="IPR043128">
    <property type="entry name" value="Rev_trsase/Diguanyl_cyclase"/>
</dbReference>
<dbReference type="CDD" id="cd01948">
    <property type="entry name" value="EAL"/>
    <property type="match status" value="1"/>
</dbReference>
<dbReference type="PROSITE" id="PS50887">
    <property type="entry name" value="GGDEF"/>
    <property type="match status" value="1"/>
</dbReference>
<dbReference type="InterPro" id="IPR050706">
    <property type="entry name" value="Cyclic-di-GMP_PDE-like"/>
</dbReference>
<dbReference type="GO" id="GO:0071111">
    <property type="term" value="F:cyclic-guanylate-specific phosphodiesterase activity"/>
    <property type="evidence" value="ECO:0007669"/>
    <property type="project" value="InterPro"/>
</dbReference>
<dbReference type="Gene3D" id="3.30.70.270">
    <property type="match status" value="1"/>
</dbReference>
<evidence type="ECO:0000259" key="1">
    <source>
        <dbReference type="PROSITE" id="PS50883"/>
    </source>
</evidence>
<feature type="domain" description="GGDEF" evidence="2">
    <location>
        <begin position="171"/>
        <end position="304"/>
    </location>
</feature>
<name>A0A316FP91_9GAMM</name>
<dbReference type="PANTHER" id="PTHR33121">
    <property type="entry name" value="CYCLIC DI-GMP PHOSPHODIESTERASE PDEF"/>
    <property type="match status" value="1"/>
</dbReference>
<dbReference type="PROSITE" id="PS50883">
    <property type="entry name" value="EAL"/>
    <property type="match status" value="1"/>
</dbReference>
<dbReference type="SUPFAM" id="SSF55785">
    <property type="entry name" value="PYP-like sensor domain (PAS domain)"/>
    <property type="match status" value="1"/>
</dbReference>
<dbReference type="InterPro" id="IPR035919">
    <property type="entry name" value="EAL_sf"/>
</dbReference>
<dbReference type="Gene3D" id="3.20.20.450">
    <property type="entry name" value="EAL domain"/>
    <property type="match status" value="1"/>
</dbReference>